<dbReference type="AlphaFoldDB" id="A0A642V869"/>
<accession>A0A642V869</accession>
<evidence type="ECO:0000313" key="6">
    <source>
        <dbReference type="EMBL" id="KAA8915909.1"/>
    </source>
</evidence>
<dbReference type="VEuPathDB" id="FungiDB:TRICI_001923"/>
<dbReference type="InterPro" id="IPR036322">
    <property type="entry name" value="WD40_repeat_dom_sf"/>
</dbReference>
<keyword evidence="3" id="KW-0677">Repeat</keyword>
<comment type="subcellular location">
    <subcellularLocation>
        <location evidence="1">Nucleus</location>
    </subcellularLocation>
</comment>
<comment type="caution">
    <text evidence="6">The sequence shown here is derived from an EMBL/GenBank/DDBJ whole genome shotgun (WGS) entry which is preliminary data.</text>
</comment>
<evidence type="ECO:0008006" key="8">
    <source>
        <dbReference type="Google" id="ProtNLM"/>
    </source>
</evidence>
<gene>
    <name evidence="6" type="ORF">TRICI_001923</name>
</gene>
<dbReference type="Gene3D" id="2.130.10.10">
    <property type="entry name" value="YVTN repeat-like/Quinoprotein amine dehydrogenase"/>
    <property type="match status" value="1"/>
</dbReference>
<dbReference type="EMBL" id="SWFS01000131">
    <property type="protein sequence ID" value="KAA8915909.1"/>
    <property type="molecule type" value="Genomic_DNA"/>
</dbReference>
<dbReference type="OrthoDB" id="196858at2759"/>
<dbReference type="PANTHER" id="PTHR44040:SF1">
    <property type="entry name" value="RETINOBLASTOMA-BINDING PROTEIN 5"/>
    <property type="match status" value="1"/>
</dbReference>
<keyword evidence="4" id="KW-0539">Nucleus</keyword>
<evidence type="ECO:0000256" key="3">
    <source>
        <dbReference type="ARBA" id="ARBA00022737"/>
    </source>
</evidence>
<keyword evidence="2" id="KW-0853">WD repeat</keyword>
<reference evidence="6" key="1">
    <citation type="journal article" date="2019" name="G3 (Bethesda)">
        <title>Genome Assemblies of Two Rare Opportunistic Yeast Pathogens: Diutina rugosa (syn. Candida rugosa) and Trichomonascus ciferrii (syn. Candida ciferrii).</title>
        <authorList>
            <person name="Mixao V."/>
            <person name="Saus E."/>
            <person name="Hansen A.P."/>
            <person name="Lass-Florl C."/>
            <person name="Gabaldon T."/>
        </authorList>
    </citation>
    <scope>NUCLEOTIDE SEQUENCE</scope>
    <source>
        <strain evidence="6">CBS 4856</strain>
    </source>
</reference>
<evidence type="ECO:0000256" key="4">
    <source>
        <dbReference type="ARBA" id="ARBA00023242"/>
    </source>
</evidence>
<dbReference type="PANTHER" id="PTHR44040">
    <property type="entry name" value="RETINOBLASTOMA-BINDING PROTEIN 5"/>
    <property type="match status" value="1"/>
</dbReference>
<evidence type="ECO:0000256" key="1">
    <source>
        <dbReference type="ARBA" id="ARBA00004123"/>
    </source>
</evidence>
<dbReference type="InterPro" id="IPR001680">
    <property type="entry name" value="WD40_rpt"/>
</dbReference>
<keyword evidence="7" id="KW-1185">Reference proteome</keyword>
<evidence type="ECO:0000256" key="5">
    <source>
        <dbReference type="SAM" id="Coils"/>
    </source>
</evidence>
<protein>
    <recommendedName>
        <fullName evidence="8">Anaphase-promoting complex subunit 4 WD40 domain-containing protein</fullName>
    </recommendedName>
</protein>
<dbReference type="SUPFAM" id="SSF50978">
    <property type="entry name" value="WD40 repeat-like"/>
    <property type="match status" value="1"/>
</dbReference>
<evidence type="ECO:0000313" key="7">
    <source>
        <dbReference type="Proteomes" id="UP000761534"/>
    </source>
</evidence>
<dbReference type="Proteomes" id="UP000761534">
    <property type="component" value="Unassembled WGS sequence"/>
</dbReference>
<dbReference type="InterPro" id="IPR015943">
    <property type="entry name" value="WD40/YVTN_repeat-like_dom_sf"/>
</dbReference>
<feature type="coiled-coil region" evidence="5">
    <location>
        <begin position="277"/>
        <end position="307"/>
    </location>
</feature>
<keyword evidence="5" id="KW-0175">Coiled coil</keyword>
<proteinExistence type="predicted"/>
<sequence>MCRILWHKKPLKLRRRAEFRLCKVFAFVLFLINTPQIKPGDPYKFVASLYEDSPVYVNVGTDKKPEISTLPTLKEDEEHKNKVLTLCMTFTQSGRYVLSGTSKGALNVIDLESLRVVHKMQVTNSSIKSIQLGPLGKNVVLNSTDRMIRLLAVPHPEPTTPEEEWDFEVKLKLQDFVNRRMWSSIKLTSTEDYVAATTFGHSDIYLWDTDVGSLTKIYDGPKEEMVDIDFHPSKSNMASTGLDSGDIHLWEAEMGQRWSALAPDFQELEANVEYEEREDEFDLIDEAEQTKRQLDKEEEDVDILTKHDTEYTHSFVIPLDLDDYDDTVELLDD</sequence>
<dbReference type="InterPro" id="IPR037850">
    <property type="entry name" value="RBBP5/Swd1"/>
</dbReference>
<dbReference type="SMART" id="SM00320">
    <property type="entry name" value="WD40"/>
    <property type="match status" value="3"/>
</dbReference>
<name>A0A642V869_9ASCO</name>
<evidence type="ECO:0000256" key="2">
    <source>
        <dbReference type="ARBA" id="ARBA00022574"/>
    </source>
</evidence>
<organism evidence="6 7">
    <name type="scientific">Trichomonascus ciferrii</name>
    <dbReference type="NCBI Taxonomy" id="44093"/>
    <lineage>
        <taxon>Eukaryota</taxon>
        <taxon>Fungi</taxon>
        <taxon>Dikarya</taxon>
        <taxon>Ascomycota</taxon>
        <taxon>Saccharomycotina</taxon>
        <taxon>Dipodascomycetes</taxon>
        <taxon>Dipodascales</taxon>
        <taxon>Trichomonascaceae</taxon>
        <taxon>Trichomonascus</taxon>
        <taxon>Trichomonascus ciferrii complex</taxon>
    </lineage>
</organism>
<dbReference type="GO" id="GO:0048188">
    <property type="term" value="C:Set1C/COMPASS complex"/>
    <property type="evidence" value="ECO:0007669"/>
    <property type="project" value="InterPro"/>
</dbReference>